<dbReference type="InterPro" id="IPR043971">
    <property type="entry name" value="FUZ/MON1/HPS1_longin_2"/>
</dbReference>
<dbReference type="InterPro" id="IPR043972">
    <property type="entry name" value="FUZ/MON1/HPS1_longin_1"/>
</dbReference>
<gene>
    <name evidence="3" type="ORF">Zmor_019672</name>
</gene>
<dbReference type="Pfam" id="PF19036">
    <property type="entry name" value="Fuz_longin_1"/>
    <property type="match status" value="1"/>
</dbReference>
<reference evidence="3" key="1">
    <citation type="journal article" date="2023" name="G3 (Bethesda)">
        <title>Whole genome assemblies of Zophobas morio and Tenebrio molitor.</title>
        <authorList>
            <person name="Kaur S."/>
            <person name="Stinson S.A."/>
            <person name="diCenzo G.C."/>
        </authorList>
    </citation>
    <scope>NUCLEOTIDE SEQUENCE</scope>
    <source>
        <strain evidence="3">QUZm001</strain>
    </source>
</reference>
<evidence type="ECO:0000313" key="3">
    <source>
        <dbReference type="EMBL" id="KAJ3647814.1"/>
    </source>
</evidence>
<feature type="domain" description="FUZ/MON1/HPS1 first Longin" evidence="1">
    <location>
        <begin position="4"/>
        <end position="125"/>
    </location>
</feature>
<accession>A0AA38M9A8</accession>
<evidence type="ECO:0008006" key="5">
    <source>
        <dbReference type="Google" id="ProtNLM"/>
    </source>
</evidence>
<dbReference type="GO" id="GO:1905515">
    <property type="term" value="P:non-motile cilium assembly"/>
    <property type="evidence" value="ECO:0007669"/>
    <property type="project" value="TreeGrafter"/>
</dbReference>
<name>A0AA38M9A8_9CUCU</name>
<dbReference type="Proteomes" id="UP001168821">
    <property type="component" value="Unassembled WGS sequence"/>
</dbReference>
<comment type="caution">
    <text evidence="3">The sequence shown here is derived from an EMBL/GenBank/DDBJ whole genome shotgun (WGS) entry which is preliminary data.</text>
</comment>
<protein>
    <recommendedName>
        <fullName evidence="5">Protein fuzzy-like protein</fullName>
    </recommendedName>
</protein>
<evidence type="ECO:0000313" key="4">
    <source>
        <dbReference type="Proteomes" id="UP001168821"/>
    </source>
</evidence>
<dbReference type="EMBL" id="JALNTZ010000006">
    <property type="protein sequence ID" value="KAJ3647814.1"/>
    <property type="molecule type" value="Genomic_DNA"/>
</dbReference>
<evidence type="ECO:0000259" key="1">
    <source>
        <dbReference type="Pfam" id="PF19036"/>
    </source>
</evidence>
<evidence type="ECO:0000259" key="2">
    <source>
        <dbReference type="Pfam" id="PF19037"/>
    </source>
</evidence>
<proteinExistence type="predicted"/>
<organism evidence="3 4">
    <name type="scientific">Zophobas morio</name>
    <dbReference type="NCBI Taxonomy" id="2755281"/>
    <lineage>
        <taxon>Eukaryota</taxon>
        <taxon>Metazoa</taxon>
        <taxon>Ecdysozoa</taxon>
        <taxon>Arthropoda</taxon>
        <taxon>Hexapoda</taxon>
        <taxon>Insecta</taxon>
        <taxon>Pterygota</taxon>
        <taxon>Neoptera</taxon>
        <taxon>Endopterygota</taxon>
        <taxon>Coleoptera</taxon>
        <taxon>Polyphaga</taxon>
        <taxon>Cucujiformia</taxon>
        <taxon>Tenebrionidae</taxon>
        <taxon>Zophobas</taxon>
    </lineage>
</organism>
<dbReference type="PANTHER" id="PTHR13559">
    <property type="entry name" value="INTRACELLULAR TRAFFIC PROTEIN-RELATED"/>
    <property type="match status" value="1"/>
</dbReference>
<dbReference type="InterPro" id="IPR026069">
    <property type="entry name" value="Fuzzy"/>
</dbReference>
<dbReference type="AlphaFoldDB" id="A0AA38M9A8"/>
<dbReference type="PANTHER" id="PTHR13559:SF1">
    <property type="entry name" value="PROTEIN FUZZY HOMOLOG"/>
    <property type="match status" value="1"/>
</dbReference>
<keyword evidence="4" id="KW-1185">Reference proteome</keyword>
<feature type="domain" description="FUZ/MON1/HPS1 second Longin" evidence="2">
    <location>
        <begin position="169"/>
        <end position="226"/>
    </location>
</feature>
<dbReference type="GO" id="GO:0016192">
    <property type="term" value="P:vesicle-mediated transport"/>
    <property type="evidence" value="ECO:0007669"/>
    <property type="project" value="InterPro"/>
</dbReference>
<dbReference type="Pfam" id="PF19037">
    <property type="entry name" value="Fuz_longin_2"/>
    <property type="match status" value="1"/>
</dbReference>
<sequence length="495" mass="55472">MSAHVVCVTSGGGLPIFSRKKGNADSLPFSTIGSLNGVHMFGKSQKIKLLDTLTEDYSIVWKEYHDSLVLIGISSGCTDQVLAQTLNSIFNAVVLIVGTEEIKTQRNIERFKRELRTCYPLIDRLLDSLDCGDSASKHSSDLVGMAETILCPENHLIQIVLDTFTECVDSLFSCVLIHGKIAAATNSWWSLHPEEIKLLALLAQSENTSSSKDIPVFLPYKSPTQLCRSFKDQTTSISKFLMGDTDPSPSEPTSTEVLYSEVLQGLSPSRKFLSSLKPDPGKSLSTDETSSISQDSFTNYTILNSHKLDEPKPDAFPQSTLPKVSQFTPVPPSATKFVPQKVFFQTDTRYKYPMPPPVDPNQRNPRSMVHSSYVQQYFYSPVQTVQRWIPSNFSSYYPTQIFTSNWFAQNPVVNRIFGPLVSADREGNVFSRVLEEGHFKEESMEVDPFVEEHQVSTSISEELEIQALEQYSNSNENFYQELERQAAEQYASSPE</sequence>